<sequence length="239" mass="27703">MKFGGTVIHKARDEYGIIEVIENRTVRKLHFDSPVEQSCIFRNAPMTLNFEYQQKMVAQVNEHFQQVNQPKDYRILMLGMGGGTMAHHLYHSLPDVQLTIVELRQIVIDVAYRFFQLPDVPEVESVQADAIAYIEELASFCQKDPRHKFDCIIVDIFDAHGIPSELCDYGFHQQIQNCINPRGRLIYNLWNRMAQNRQKEPTEETGIILNILEDISEPVKHRQDALMRSTSNLIVSLDF</sequence>
<organism evidence="2 3">
    <name type="scientific">Thiomicrorhabdus marina</name>
    <dbReference type="NCBI Taxonomy" id="2818442"/>
    <lineage>
        <taxon>Bacteria</taxon>
        <taxon>Pseudomonadati</taxon>
        <taxon>Pseudomonadota</taxon>
        <taxon>Gammaproteobacteria</taxon>
        <taxon>Thiotrichales</taxon>
        <taxon>Piscirickettsiaceae</taxon>
        <taxon>Thiomicrorhabdus</taxon>
    </lineage>
</organism>
<accession>A0ABS3Q6J8</accession>
<dbReference type="RefSeq" id="WP_208150545.1">
    <property type="nucleotide sequence ID" value="NZ_JAGETV010000021.1"/>
</dbReference>
<dbReference type="PANTHER" id="PTHR43317">
    <property type="entry name" value="THERMOSPERMINE SYNTHASE ACAULIS5"/>
    <property type="match status" value="1"/>
</dbReference>
<dbReference type="CDD" id="cd02440">
    <property type="entry name" value="AdoMet_MTases"/>
    <property type="match status" value="1"/>
</dbReference>
<name>A0ABS3Q6J8_9GAMM</name>
<protein>
    <recommendedName>
        <fullName evidence="4">Spermidine synthase</fullName>
    </recommendedName>
</protein>
<proteinExistence type="predicted"/>
<reference evidence="2 3" key="1">
    <citation type="submission" date="2021-03" db="EMBL/GenBank/DDBJ databases">
        <title>Thiomicrorhabdus sp.nov.,novel sulfur-oxidizing bacteria isolated from coastal sediment.</title>
        <authorList>
            <person name="Liu X."/>
        </authorList>
    </citation>
    <scope>NUCLEOTIDE SEQUENCE [LARGE SCALE GENOMIC DNA]</scope>
    <source>
        <strain evidence="2 3">6S2-11</strain>
    </source>
</reference>
<dbReference type="Proteomes" id="UP000664835">
    <property type="component" value="Unassembled WGS sequence"/>
</dbReference>
<dbReference type="Pfam" id="PF01564">
    <property type="entry name" value="Spermine_synth"/>
    <property type="match status" value="1"/>
</dbReference>
<dbReference type="SUPFAM" id="SSF53335">
    <property type="entry name" value="S-adenosyl-L-methionine-dependent methyltransferases"/>
    <property type="match status" value="1"/>
</dbReference>
<dbReference type="Gene3D" id="3.40.50.150">
    <property type="entry name" value="Vaccinia Virus protein VP39"/>
    <property type="match status" value="1"/>
</dbReference>
<keyword evidence="3" id="KW-1185">Reference proteome</keyword>
<comment type="caution">
    <text evidence="2">The sequence shown here is derived from an EMBL/GenBank/DDBJ whole genome shotgun (WGS) entry which is preliminary data.</text>
</comment>
<evidence type="ECO:0008006" key="4">
    <source>
        <dbReference type="Google" id="ProtNLM"/>
    </source>
</evidence>
<evidence type="ECO:0000313" key="3">
    <source>
        <dbReference type="Proteomes" id="UP000664835"/>
    </source>
</evidence>
<dbReference type="EMBL" id="JAGETV010000021">
    <property type="protein sequence ID" value="MBO1927931.1"/>
    <property type="molecule type" value="Genomic_DNA"/>
</dbReference>
<dbReference type="PANTHER" id="PTHR43317:SF1">
    <property type="entry name" value="THERMOSPERMINE SYNTHASE ACAULIS5"/>
    <property type="match status" value="1"/>
</dbReference>
<keyword evidence="1" id="KW-0620">Polyamine biosynthesis</keyword>
<gene>
    <name evidence="2" type="ORF">J3998_10120</name>
</gene>
<dbReference type="InterPro" id="IPR029063">
    <property type="entry name" value="SAM-dependent_MTases_sf"/>
</dbReference>
<evidence type="ECO:0000313" key="2">
    <source>
        <dbReference type="EMBL" id="MBO1927931.1"/>
    </source>
</evidence>
<evidence type="ECO:0000256" key="1">
    <source>
        <dbReference type="ARBA" id="ARBA00023115"/>
    </source>
</evidence>